<accession>A0A7T2U4H4</accession>
<feature type="domain" description="Anthrax toxin edema factor central" evidence="1">
    <location>
        <begin position="3"/>
        <end position="174"/>
    </location>
</feature>
<evidence type="ECO:0000313" key="3">
    <source>
        <dbReference type="Proteomes" id="UP000594943"/>
    </source>
</evidence>
<dbReference type="Gene3D" id="3.90.1760.10">
    <property type="entry name" value="Anthrax toxin, edema factor, central domain"/>
    <property type="match status" value="1"/>
</dbReference>
<organism evidence="2 3">
    <name type="scientific">Burkholderia humptydooensis</name>
    <dbReference type="NCBI Taxonomy" id="430531"/>
    <lineage>
        <taxon>Bacteria</taxon>
        <taxon>Pseudomonadati</taxon>
        <taxon>Pseudomonadota</taxon>
        <taxon>Betaproteobacteria</taxon>
        <taxon>Burkholderiales</taxon>
        <taxon>Burkholderiaceae</taxon>
        <taxon>Burkholderia</taxon>
        <taxon>pseudomallei group</taxon>
    </lineage>
</organism>
<dbReference type="Proteomes" id="UP000594943">
    <property type="component" value="Chromosome 1"/>
</dbReference>
<accession>A0A7U4SSG9</accession>
<dbReference type="InterPro" id="IPR037017">
    <property type="entry name" value="Anthrax_toxin_edema_cen_sf"/>
</dbReference>
<dbReference type="InterPro" id="IPR005165">
    <property type="entry name" value="Anthrax_toxin_edema_cen"/>
</dbReference>
<name>A0A7U4SSG9_9BURK</name>
<dbReference type="AlphaFoldDB" id="A0A7U4SSG9"/>
<gene>
    <name evidence="2" type="ORF">I6G56_10865</name>
</gene>
<sequence>MVERVKSETGIVPSHLIKLQQSAQEHRCLIGIRPVEPIATSLIESGHPTKGFHIKGKSANWGPQAAFICVDQRWSKLENNAERVKKFNGQVESCLRDQYAKKVPLAVSGARLDELLGMGMIDRIKYDAQRNPIAFEARAPSGKIYAFEAKPHATGDGMRYAITHEGRPIEVLAPPKPDAKPLTADYDLLVIAPRVEDLGPQDNVPVPDVAHAVFKARVDRYANPVPEPLRAAYDDPAAFYAKEDKEIGNASPRIRAMIPILNQALVGDGEPVIHHNADAASPAADPTANYPATFALPEPIGRFDEICIVHDAAELAELIAAAKTQGFHVPLNPLWEPEVTSVRREAFTQARERVMSNLLGN</sequence>
<dbReference type="SUPFAM" id="SSF81298">
    <property type="entry name" value="Adenylylcyclase toxin (the edema factor)"/>
    <property type="match status" value="1"/>
</dbReference>
<reference evidence="2 3" key="1">
    <citation type="submission" date="2020-12" db="EMBL/GenBank/DDBJ databases">
        <title>FDA dAtabase for Regulatory Grade micrObial Sequences (FDA-ARGOS): Supporting development and validation of Infectious Disease Dx tests.</title>
        <authorList>
            <person name="Nelson B."/>
            <person name="Plummer A."/>
            <person name="Tallon L."/>
            <person name="Sadzewicz L."/>
            <person name="Zhao X."/>
            <person name="Boylan J."/>
            <person name="Ott S."/>
            <person name="Bowen H."/>
            <person name="Vavikolanu K."/>
            <person name="Mehta A."/>
            <person name="Aluvathingal J."/>
            <person name="Nadendla S."/>
            <person name="Myers T."/>
            <person name="Yan Y."/>
            <person name="Sichtig H."/>
        </authorList>
    </citation>
    <scope>NUCLEOTIDE SEQUENCE [LARGE SCALE GENOMIC DNA]</scope>
    <source>
        <strain evidence="2 3">FDAARGOS_899</strain>
    </source>
</reference>
<dbReference type="EMBL" id="CP065686">
    <property type="protein sequence ID" value="QPS45561.1"/>
    <property type="molecule type" value="Genomic_DNA"/>
</dbReference>
<dbReference type="InterPro" id="IPR035099">
    <property type="entry name" value="Anthrax_toxin_C-terminal"/>
</dbReference>
<dbReference type="GO" id="GO:0008294">
    <property type="term" value="F:calcium- and calmodulin-responsive adenylate cyclase activity"/>
    <property type="evidence" value="ECO:0007669"/>
    <property type="project" value="InterPro"/>
</dbReference>
<protein>
    <submittedName>
        <fullName evidence="2">Adenylate cyclase</fullName>
    </submittedName>
</protein>
<dbReference type="Pfam" id="PF03497">
    <property type="entry name" value="Anthrax_toxA"/>
    <property type="match status" value="1"/>
</dbReference>
<evidence type="ECO:0000313" key="2">
    <source>
        <dbReference type="EMBL" id="QPS45561.1"/>
    </source>
</evidence>
<dbReference type="GO" id="GO:0005576">
    <property type="term" value="C:extracellular region"/>
    <property type="evidence" value="ECO:0007669"/>
    <property type="project" value="InterPro"/>
</dbReference>
<dbReference type="KEGG" id="bhg:I6G56_10865"/>
<proteinExistence type="predicted"/>
<evidence type="ECO:0000259" key="1">
    <source>
        <dbReference type="Pfam" id="PF03497"/>
    </source>
</evidence>